<evidence type="ECO:0000313" key="3">
    <source>
        <dbReference type="Proteomes" id="UP000242450"/>
    </source>
</evidence>
<feature type="transmembrane region" description="Helical" evidence="1">
    <location>
        <begin position="35"/>
        <end position="57"/>
    </location>
</feature>
<keyword evidence="3" id="KW-1185">Reference proteome</keyword>
<evidence type="ECO:0000313" key="2">
    <source>
        <dbReference type="EMBL" id="OWK13850.1"/>
    </source>
</evidence>
<keyword evidence="1" id="KW-1133">Transmembrane helix</keyword>
<feature type="transmembrane region" description="Helical" evidence="1">
    <location>
        <begin position="94"/>
        <end position="114"/>
    </location>
</feature>
<dbReference type="EMBL" id="MKHE01000006">
    <property type="protein sequence ID" value="OWK13850.1"/>
    <property type="molecule type" value="Genomic_DNA"/>
</dbReference>
<name>A0A212D6H8_CEREH</name>
<feature type="transmembrane region" description="Helical" evidence="1">
    <location>
        <begin position="64"/>
        <end position="82"/>
    </location>
</feature>
<keyword evidence="1" id="KW-0812">Transmembrane</keyword>
<accession>A0A212D6H8</accession>
<gene>
    <name evidence="2" type="ORF">Celaphus_00017203</name>
</gene>
<dbReference type="Proteomes" id="UP000242450">
    <property type="component" value="Chromosome 6"/>
</dbReference>
<protein>
    <submittedName>
        <fullName evidence="2">Uncharacterized protein</fullName>
    </submittedName>
</protein>
<sequence>MVMIELMMVVMMVMVMVVMVVMVMVVMVVMVMVVMVVMVMVAMIVAVFLVGLMVVMVMEVVMMVVEVLVVMVVVMRLMALYLEVVPVIGVNQEVNLTAVLLPLNPNLTVFYWWIGHSLQVRRPRAPAPHRLPSGVEYGADPTLRTGQDRACDTVEARRVHTNPPSTLTICSGSSCV</sequence>
<organism evidence="2 3">
    <name type="scientific">Cervus elaphus hippelaphus</name>
    <name type="common">European red deer</name>
    <dbReference type="NCBI Taxonomy" id="46360"/>
    <lineage>
        <taxon>Eukaryota</taxon>
        <taxon>Metazoa</taxon>
        <taxon>Chordata</taxon>
        <taxon>Craniata</taxon>
        <taxon>Vertebrata</taxon>
        <taxon>Euteleostomi</taxon>
        <taxon>Mammalia</taxon>
        <taxon>Eutheria</taxon>
        <taxon>Laurasiatheria</taxon>
        <taxon>Artiodactyla</taxon>
        <taxon>Ruminantia</taxon>
        <taxon>Pecora</taxon>
        <taxon>Cervidae</taxon>
        <taxon>Cervinae</taxon>
        <taxon>Cervus</taxon>
    </lineage>
</organism>
<feature type="transmembrane region" description="Helical" evidence="1">
    <location>
        <begin position="7"/>
        <end position="29"/>
    </location>
</feature>
<reference evidence="2 3" key="1">
    <citation type="journal article" date="2018" name="Mol. Genet. Genomics">
        <title>The red deer Cervus elaphus genome CerEla1.0: sequencing, annotating, genes, and chromosomes.</title>
        <authorList>
            <person name="Bana N.A."/>
            <person name="Nyiri A."/>
            <person name="Nagy J."/>
            <person name="Frank K."/>
            <person name="Nagy T."/>
            <person name="Steger V."/>
            <person name="Schiller M."/>
            <person name="Lakatos P."/>
            <person name="Sugar L."/>
            <person name="Horn P."/>
            <person name="Barta E."/>
            <person name="Orosz L."/>
        </authorList>
    </citation>
    <scope>NUCLEOTIDE SEQUENCE [LARGE SCALE GENOMIC DNA]</scope>
    <source>
        <strain evidence="2">Hungarian</strain>
    </source>
</reference>
<dbReference type="AlphaFoldDB" id="A0A212D6H8"/>
<comment type="caution">
    <text evidence="2">The sequence shown here is derived from an EMBL/GenBank/DDBJ whole genome shotgun (WGS) entry which is preliminary data.</text>
</comment>
<proteinExistence type="predicted"/>
<keyword evidence="1" id="KW-0472">Membrane</keyword>
<dbReference type="OrthoDB" id="443634at2759"/>
<evidence type="ECO:0000256" key="1">
    <source>
        <dbReference type="SAM" id="Phobius"/>
    </source>
</evidence>